<dbReference type="InterPro" id="IPR051693">
    <property type="entry name" value="UPF0046_metallophosphoest"/>
</dbReference>
<dbReference type="Pfam" id="PF00149">
    <property type="entry name" value="Metallophos"/>
    <property type="match status" value="1"/>
</dbReference>
<proteinExistence type="predicted"/>
<dbReference type="CDD" id="cd07379">
    <property type="entry name" value="MPP_239FB"/>
    <property type="match status" value="1"/>
</dbReference>
<dbReference type="SUPFAM" id="SSF56300">
    <property type="entry name" value="Metallo-dependent phosphatases"/>
    <property type="match status" value="1"/>
</dbReference>
<dbReference type="InterPro" id="IPR029052">
    <property type="entry name" value="Metallo-depent_PP-like"/>
</dbReference>
<gene>
    <name evidence="3" type="ORF">BXZ70DRAFT_982143</name>
</gene>
<protein>
    <submittedName>
        <fullName evidence="3">Metallo-dependent phosphatase</fullName>
    </submittedName>
</protein>
<sequence>MNIFRDLLRPRSRRHRPPQPELESSTEPIPSSVTDTTSSMEPARYYVHYDIDNPPAHPGNGWTRFVCISDTHSRRFNVPPGDVLLHSGDLSSWGELPQLRKTIDWLKGLPHPAKVIIAGNHDVCLRSFLALNHASAHRLLSALLGQRLDSRRPPRDTLAAQDLMRCQETRDAGIVYIEHEAAQIVTSNGREWAFYGSPATPRYALGAFQYSGMLSSVEGVDIYARIPPNTEILLTHTPALGICDITKRGKHAGCHALRDRLESPDLSNCRLHVFGHIHEAQGVEVHPVGDGTDTLKVRVSVNAAMHDYNPIIVDLLD</sequence>
<dbReference type="PANTHER" id="PTHR12905:SF0">
    <property type="entry name" value="CALCINEURIN-LIKE PHOSPHOESTERASE DOMAIN-CONTAINING PROTEIN"/>
    <property type="match status" value="1"/>
</dbReference>
<dbReference type="AlphaFoldDB" id="A0A8K0UXE1"/>
<name>A0A8K0UXE1_9AGAR</name>
<evidence type="ECO:0000313" key="4">
    <source>
        <dbReference type="Proteomes" id="UP000813824"/>
    </source>
</evidence>
<evidence type="ECO:0000259" key="2">
    <source>
        <dbReference type="Pfam" id="PF00149"/>
    </source>
</evidence>
<dbReference type="Gene3D" id="3.60.21.10">
    <property type="match status" value="1"/>
</dbReference>
<comment type="caution">
    <text evidence="3">The sequence shown here is derived from an EMBL/GenBank/DDBJ whole genome shotgun (WGS) entry which is preliminary data.</text>
</comment>
<dbReference type="PANTHER" id="PTHR12905">
    <property type="entry name" value="METALLOPHOSPHOESTERASE"/>
    <property type="match status" value="1"/>
</dbReference>
<accession>A0A8K0UXE1</accession>
<dbReference type="Proteomes" id="UP000813824">
    <property type="component" value="Unassembled WGS sequence"/>
</dbReference>
<evidence type="ECO:0000313" key="3">
    <source>
        <dbReference type="EMBL" id="KAH8106900.1"/>
    </source>
</evidence>
<dbReference type="EMBL" id="JAEVFJ010000002">
    <property type="protein sequence ID" value="KAH8106900.1"/>
    <property type="molecule type" value="Genomic_DNA"/>
</dbReference>
<feature type="region of interest" description="Disordered" evidence="1">
    <location>
        <begin position="1"/>
        <end position="37"/>
    </location>
</feature>
<evidence type="ECO:0000256" key="1">
    <source>
        <dbReference type="SAM" id="MobiDB-lite"/>
    </source>
</evidence>
<feature type="domain" description="Calcineurin-like phosphoesterase" evidence="2">
    <location>
        <begin position="64"/>
        <end position="279"/>
    </location>
</feature>
<organism evidence="3 4">
    <name type="scientific">Cristinia sonorae</name>
    <dbReference type="NCBI Taxonomy" id="1940300"/>
    <lineage>
        <taxon>Eukaryota</taxon>
        <taxon>Fungi</taxon>
        <taxon>Dikarya</taxon>
        <taxon>Basidiomycota</taxon>
        <taxon>Agaricomycotina</taxon>
        <taxon>Agaricomycetes</taxon>
        <taxon>Agaricomycetidae</taxon>
        <taxon>Agaricales</taxon>
        <taxon>Pleurotineae</taxon>
        <taxon>Stephanosporaceae</taxon>
        <taxon>Cristinia</taxon>
    </lineage>
</organism>
<dbReference type="InterPro" id="IPR004843">
    <property type="entry name" value="Calcineurin-like_PHP"/>
</dbReference>
<feature type="compositionally biased region" description="Polar residues" evidence="1">
    <location>
        <begin position="22"/>
        <end position="37"/>
    </location>
</feature>
<dbReference type="GO" id="GO:0016787">
    <property type="term" value="F:hydrolase activity"/>
    <property type="evidence" value="ECO:0007669"/>
    <property type="project" value="InterPro"/>
</dbReference>
<dbReference type="OrthoDB" id="630188at2759"/>
<reference evidence="3" key="1">
    <citation type="journal article" date="2021" name="New Phytol.">
        <title>Evolutionary innovations through gain and loss of genes in the ectomycorrhizal Boletales.</title>
        <authorList>
            <person name="Wu G."/>
            <person name="Miyauchi S."/>
            <person name="Morin E."/>
            <person name="Kuo A."/>
            <person name="Drula E."/>
            <person name="Varga T."/>
            <person name="Kohler A."/>
            <person name="Feng B."/>
            <person name="Cao Y."/>
            <person name="Lipzen A."/>
            <person name="Daum C."/>
            <person name="Hundley H."/>
            <person name="Pangilinan J."/>
            <person name="Johnson J."/>
            <person name="Barry K."/>
            <person name="LaButti K."/>
            <person name="Ng V."/>
            <person name="Ahrendt S."/>
            <person name="Min B."/>
            <person name="Choi I.G."/>
            <person name="Park H."/>
            <person name="Plett J.M."/>
            <person name="Magnuson J."/>
            <person name="Spatafora J.W."/>
            <person name="Nagy L.G."/>
            <person name="Henrissat B."/>
            <person name="Grigoriev I.V."/>
            <person name="Yang Z.L."/>
            <person name="Xu J."/>
            <person name="Martin F.M."/>
        </authorList>
    </citation>
    <scope>NUCLEOTIDE SEQUENCE</scope>
    <source>
        <strain evidence="3">KKN 215</strain>
    </source>
</reference>
<keyword evidence="4" id="KW-1185">Reference proteome</keyword>